<proteinExistence type="predicted"/>
<accession>A0A327MLX6</accession>
<keyword evidence="7" id="KW-1185">Reference proteome</keyword>
<feature type="domain" description="HTH tetR-type" evidence="5">
    <location>
        <begin position="11"/>
        <end position="71"/>
    </location>
</feature>
<dbReference type="AlphaFoldDB" id="A0A327MLX6"/>
<dbReference type="InterPro" id="IPR009057">
    <property type="entry name" value="Homeodomain-like_sf"/>
</dbReference>
<feature type="DNA-binding region" description="H-T-H motif" evidence="4">
    <location>
        <begin position="34"/>
        <end position="53"/>
    </location>
</feature>
<dbReference type="RefSeq" id="WP_111468246.1">
    <property type="nucleotide sequence ID" value="NZ_QLIX01000001.1"/>
</dbReference>
<comment type="caution">
    <text evidence="6">The sequence shown here is derived from an EMBL/GenBank/DDBJ whole genome shotgun (WGS) entry which is preliminary data.</text>
</comment>
<dbReference type="PRINTS" id="PR00455">
    <property type="entry name" value="HTHTETR"/>
</dbReference>
<dbReference type="FunFam" id="1.10.10.60:FF:000141">
    <property type="entry name" value="TetR family transcriptional regulator"/>
    <property type="match status" value="1"/>
</dbReference>
<name>A0A327MLX6_9PROT</name>
<evidence type="ECO:0000256" key="4">
    <source>
        <dbReference type="PROSITE-ProRule" id="PRU00335"/>
    </source>
</evidence>
<gene>
    <name evidence="6" type="ORF">DOO78_02825</name>
</gene>
<dbReference type="PROSITE" id="PS50977">
    <property type="entry name" value="HTH_TETR_2"/>
    <property type="match status" value="1"/>
</dbReference>
<dbReference type="PANTHER" id="PTHR47506:SF1">
    <property type="entry name" value="HTH-TYPE TRANSCRIPTIONAL REGULATOR YJDC"/>
    <property type="match status" value="1"/>
</dbReference>
<dbReference type="EMBL" id="QLIX01000001">
    <property type="protein sequence ID" value="RAI61138.1"/>
    <property type="molecule type" value="Genomic_DNA"/>
</dbReference>
<dbReference type="Pfam" id="PF00440">
    <property type="entry name" value="TetR_N"/>
    <property type="match status" value="1"/>
</dbReference>
<evidence type="ECO:0000256" key="1">
    <source>
        <dbReference type="ARBA" id="ARBA00023015"/>
    </source>
</evidence>
<organism evidence="6 7">
    <name type="scientific">Roseicella frigidaeris</name>
    <dbReference type="NCBI Taxonomy" id="2230885"/>
    <lineage>
        <taxon>Bacteria</taxon>
        <taxon>Pseudomonadati</taxon>
        <taxon>Pseudomonadota</taxon>
        <taxon>Alphaproteobacteria</taxon>
        <taxon>Acetobacterales</taxon>
        <taxon>Roseomonadaceae</taxon>
        <taxon>Roseicella</taxon>
    </lineage>
</organism>
<dbReference type="InterPro" id="IPR001647">
    <property type="entry name" value="HTH_TetR"/>
</dbReference>
<evidence type="ECO:0000313" key="7">
    <source>
        <dbReference type="Proteomes" id="UP000249065"/>
    </source>
</evidence>
<reference evidence="7" key="1">
    <citation type="submission" date="2018-06" db="EMBL/GenBank/DDBJ databases">
        <authorList>
            <person name="Khan S.A."/>
        </authorList>
    </citation>
    <scope>NUCLEOTIDE SEQUENCE [LARGE SCALE GENOMIC DNA]</scope>
    <source>
        <strain evidence="7">DB-1506</strain>
    </source>
</reference>
<dbReference type="SUPFAM" id="SSF46689">
    <property type="entry name" value="Homeodomain-like"/>
    <property type="match status" value="1"/>
</dbReference>
<evidence type="ECO:0000259" key="5">
    <source>
        <dbReference type="PROSITE" id="PS50977"/>
    </source>
</evidence>
<dbReference type="Gene3D" id="1.10.357.10">
    <property type="entry name" value="Tetracycline Repressor, domain 2"/>
    <property type="match status" value="1"/>
</dbReference>
<dbReference type="Proteomes" id="UP000249065">
    <property type="component" value="Unassembled WGS sequence"/>
</dbReference>
<dbReference type="OrthoDB" id="9816431at2"/>
<evidence type="ECO:0000313" key="6">
    <source>
        <dbReference type="EMBL" id="RAI61138.1"/>
    </source>
</evidence>
<keyword evidence="1" id="KW-0805">Transcription regulation</keyword>
<sequence length="189" mass="20084">MARLSRAKSQALTRERLLAAASELFAREGYATTSVDRIAAAAGYSKGAVYSNFEGKEAIFLAVLERQGQEALDALLAGIAAAPDAAGAIELLAAWADARSGSGTWSLTILEHARLAAPGAPSLRRQEAIIRDHWRQLGEGLRRRFPGLAGEGETLGALLHEIAYAPALTFIARPRPGDLVRLAMARLLA</sequence>
<keyword evidence="2 4" id="KW-0238">DNA-binding</keyword>
<evidence type="ECO:0000256" key="2">
    <source>
        <dbReference type="ARBA" id="ARBA00023125"/>
    </source>
</evidence>
<evidence type="ECO:0000256" key="3">
    <source>
        <dbReference type="ARBA" id="ARBA00023163"/>
    </source>
</evidence>
<keyword evidence="3" id="KW-0804">Transcription</keyword>
<dbReference type="GO" id="GO:0003677">
    <property type="term" value="F:DNA binding"/>
    <property type="evidence" value="ECO:0007669"/>
    <property type="project" value="UniProtKB-UniRule"/>
</dbReference>
<dbReference type="PANTHER" id="PTHR47506">
    <property type="entry name" value="TRANSCRIPTIONAL REGULATORY PROTEIN"/>
    <property type="match status" value="1"/>
</dbReference>
<protein>
    <submittedName>
        <fullName evidence="6">TetR/AcrR family transcriptional regulator</fullName>
    </submittedName>
</protein>